<dbReference type="AlphaFoldDB" id="A0AAW9R409"/>
<dbReference type="Gene3D" id="2.60.120.1140">
    <property type="entry name" value="Protein of unknown function DUF192"/>
    <property type="match status" value="1"/>
</dbReference>
<dbReference type="Proteomes" id="UP001364472">
    <property type="component" value="Unassembled WGS sequence"/>
</dbReference>
<gene>
    <name evidence="2" type="ORF">WB794_05405</name>
</gene>
<dbReference type="EMBL" id="JBBDHC010000006">
    <property type="protein sequence ID" value="MEJ1249107.1"/>
    <property type="molecule type" value="Genomic_DNA"/>
</dbReference>
<proteinExistence type="predicted"/>
<dbReference type="InterPro" id="IPR038695">
    <property type="entry name" value="Saro_0823-like_sf"/>
</dbReference>
<dbReference type="RefSeq" id="WP_337334961.1">
    <property type="nucleotide sequence ID" value="NZ_JBBDHC010000006.1"/>
</dbReference>
<keyword evidence="3" id="KW-1185">Reference proteome</keyword>
<comment type="caution">
    <text evidence="2">The sequence shown here is derived from an EMBL/GenBank/DDBJ whole genome shotgun (WGS) entry which is preliminary data.</text>
</comment>
<dbReference type="PANTHER" id="PTHR37953">
    <property type="entry name" value="UPF0127 PROTEIN MJ1496"/>
    <property type="match status" value="1"/>
</dbReference>
<evidence type="ECO:0000313" key="2">
    <source>
        <dbReference type="EMBL" id="MEJ1249107.1"/>
    </source>
</evidence>
<accession>A0AAW9R409</accession>
<dbReference type="PROSITE" id="PS51257">
    <property type="entry name" value="PROKAR_LIPOPROTEIN"/>
    <property type="match status" value="1"/>
</dbReference>
<organism evidence="2 3">
    <name type="scientific">Denitratimonas tolerans</name>
    <dbReference type="NCBI Taxonomy" id="1338420"/>
    <lineage>
        <taxon>Bacteria</taxon>
        <taxon>Pseudomonadati</taxon>
        <taxon>Pseudomonadota</taxon>
        <taxon>Gammaproteobacteria</taxon>
        <taxon>Lysobacterales</taxon>
        <taxon>Lysobacteraceae</taxon>
        <taxon>Denitratimonas</taxon>
    </lineage>
</organism>
<protein>
    <submittedName>
        <fullName evidence="2">DUF192 domain-containing protein</fullName>
    </submittedName>
</protein>
<name>A0AAW9R409_9GAMM</name>
<sequence length="166" mass="18381">MTFWRSRLLTLALALPAAASLLSGCAASGAPWVELKGQRYGVELAMDDEARQRGLMFRDRMDADRGMLFVFEREEAQAFWMRNTRIPLDILYFDGALRFVSVAAGAPPCTTQTCPSYPSLGPARFVLELNAGHARRLGLVPGDVLTLAPEIRTRIQPPPRDPPVPR</sequence>
<feature type="chain" id="PRO_5043387437" evidence="1">
    <location>
        <begin position="27"/>
        <end position="166"/>
    </location>
</feature>
<feature type="signal peptide" evidence="1">
    <location>
        <begin position="1"/>
        <end position="26"/>
    </location>
</feature>
<evidence type="ECO:0000256" key="1">
    <source>
        <dbReference type="SAM" id="SignalP"/>
    </source>
</evidence>
<dbReference type="Pfam" id="PF02643">
    <property type="entry name" value="DUF192"/>
    <property type="match status" value="1"/>
</dbReference>
<evidence type="ECO:0000313" key="3">
    <source>
        <dbReference type="Proteomes" id="UP001364472"/>
    </source>
</evidence>
<reference evidence="2 3" key="1">
    <citation type="journal article" date="2016" name="Antonie Van Leeuwenhoek">
        <title>Denitratimonas tolerans gen. nov., sp. nov., a denitrifying bacterium isolated from a bioreactor for tannery wastewater treatment.</title>
        <authorList>
            <person name="Han S.I."/>
            <person name="Kim J.O."/>
            <person name="Lee Y.R."/>
            <person name="Ekpeghere K.I."/>
            <person name="Koh S.C."/>
            <person name="Whang K.S."/>
        </authorList>
    </citation>
    <scope>NUCLEOTIDE SEQUENCE [LARGE SCALE GENOMIC DNA]</scope>
    <source>
        <strain evidence="2 3">KACC 17565</strain>
    </source>
</reference>
<dbReference type="PANTHER" id="PTHR37953:SF1">
    <property type="entry name" value="UPF0127 PROTEIN MJ1496"/>
    <property type="match status" value="1"/>
</dbReference>
<keyword evidence="1" id="KW-0732">Signal</keyword>
<dbReference type="InterPro" id="IPR003795">
    <property type="entry name" value="DUF192"/>
</dbReference>